<evidence type="ECO:0000313" key="2">
    <source>
        <dbReference type="EMBL" id="TLS52122.1"/>
    </source>
</evidence>
<evidence type="ECO:0000313" key="3">
    <source>
        <dbReference type="Proteomes" id="UP000309676"/>
    </source>
</evidence>
<dbReference type="InterPro" id="IPR006059">
    <property type="entry name" value="SBP"/>
</dbReference>
<dbReference type="EMBL" id="VCIW01000006">
    <property type="protein sequence ID" value="TLS52122.1"/>
    <property type="molecule type" value="Genomic_DNA"/>
</dbReference>
<reference evidence="2 3" key="1">
    <citation type="submission" date="2019-05" db="EMBL/GenBank/DDBJ databases">
        <authorList>
            <person name="Narsing Rao M.P."/>
            <person name="Li W.J."/>
        </authorList>
    </citation>
    <scope>NUCLEOTIDE SEQUENCE [LARGE SCALE GENOMIC DNA]</scope>
    <source>
        <strain evidence="2 3">SYSU_K30003</strain>
    </source>
</reference>
<feature type="chain" id="PRO_5038843786" evidence="1">
    <location>
        <begin position="20"/>
        <end position="511"/>
    </location>
</feature>
<dbReference type="Pfam" id="PF01547">
    <property type="entry name" value="SBP_bac_1"/>
    <property type="match status" value="1"/>
</dbReference>
<name>A0A5R9G6T7_9BACL</name>
<gene>
    <name evidence="2" type="ORF">FE782_12235</name>
</gene>
<dbReference type="OrthoDB" id="9787283at2"/>
<sequence length="511" mass="56606">MKRIWSLLVVALTIASLLAACTGGGGETSGDGDRKKVKLIVGGNVQEFPEGVTKDDNFIMDYWREHSGFDIEIEILPLEGGDEKLNAMLVSGEANGIIIKGGTEWLANMVNQDVLEPLDEYIAGTSLENVYPDIQSAATIDGKRYGILMPDAIAAQGAAFLVRKDWVLESGMTDQPKTFAEFNDMLKKFKDRGVVPIGISGPPNGAAFSPFMGMFGIPTEFALRDGKVVFNPVRPEAKRYLTYMSQLYKDGMIPKDFSMLNGQSLQEMFTGGQIGLFVLDYPWPSKTIIPTMTEAGADVKFMDFPTGADGNPSYSRAYFPIGPSAAIAKGTNDVQAAVEFIEFLLKPETQEVTNYGIEGQHFTRDGDDIVPTQEGLEIAWSVYFKQLATPEEWYNMYGVMAEWAEYYYPVERNSAKNDVDPVFFMPPQPELVAKKIDLATKVDTFYTEVVMGQRSVDEFDAFAQDWLKSGGQDILDGYTELYESLGSPTFKYNEYPVGDKYTGANLFNGKR</sequence>
<protein>
    <submittedName>
        <fullName evidence="2">Extracellular solute-binding protein</fullName>
    </submittedName>
</protein>
<dbReference type="RefSeq" id="WP_138194366.1">
    <property type="nucleotide sequence ID" value="NZ_VCIW01000006.1"/>
</dbReference>
<dbReference type="AlphaFoldDB" id="A0A5R9G6T7"/>
<evidence type="ECO:0000256" key="1">
    <source>
        <dbReference type="SAM" id="SignalP"/>
    </source>
</evidence>
<dbReference type="SUPFAM" id="SSF53850">
    <property type="entry name" value="Periplasmic binding protein-like II"/>
    <property type="match status" value="1"/>
</dbReference>
<organism evidence="2 3">
    <name type="scientific">Paenibacillus antri</name>
    <dbReference type="NCBI Taxonomy" id="2582848"/>
    <lineage>
        <taxon>Bacteria</taxon>
        <taxon>Bacillati</taxon>
        <taxon>Bacillota</taxon>
        <taxon>Bacilli</taxon>
        <taxon>Bacillales</taxon>
        <taxon>Paenibacillaceae</taxon>
        <taxon>Paenibacillus</taxon>
    </lineage>
</organism>
<comment type="caution">
    <text evidence="2">The sequence shown here is derived from an EMBL/GenBank/DDBJ whole genome shotgun (WGS) entry which is preliminary data.</text>
</comment>
<proteinExistence type="predicted"/>
<feature type="signal peptide" evidence="1">
    <location>
        <begin position="1"/>
        <end position="19"/>
    </location>
</feature>
<keyword evidence="1" id="KW-0732">Signal</keyword>
<dbReference type="PANTHER" id="PTHR43649">
    <property type="entry name" value="ARABINOSE-BINDING PROTEIN-RELATED"/>
    <property type="match status" value="1"/>
</dbReference>
<keyword evidence="3" id="KW-1185">Reference proteome</keyword>
<dbReference type="InterPro" id="IPR050490">
    <property type="entry name" value="Bact_solute-bd_prot1"/>
</dbReference>
<dbReference type="Proteomes" id="UP000309676">
    <property type="component" value="Unassembled WGS sequence"/>
</dbReference>
<dbReference type="PANTHER" id="PTHR43649:SF12">
    <property type="entry name" value="DIACETYLCHITOBIOSE BINDING PROTEIN DASA"/>
    <property type="match status" value="1"/>
</dbReference>
<dbReference type="Gene3D" id="3.40.190.10">
    <property type="entry name" value="Periplasmic binding protein-like II"/>
    <property type="match status" value="2"/>
</dbReference>
<dbReference type="PROSITE" id="PS51257">
    <property type="entry name" value="PROKAR_LIPOPROTEIN"/>
    <property type="match status" value="1"/>
</dbReference>
<accession>A0A5R9G6T7</accession>